<proteinExistence type="predicted"/>
<feature type="region of interest" description="Disordered" evidence="1">
    <location>
        <begin position="158"/>
        <end position="179"/>
    </location>
</feature>
<organism evidence="2">
    <name type="scientific">marine sediment metagenome</name>
    <dbReference type="NCBI Taxonomy" id="412755"/>
    <lineage>
        <taxon>unclassified sequences</taxon>
        <taxon>metagenomes</taxon>
        <taxon>ecological metagenomes</taxon>
    </lineage>
</organism>
<feature type="compositionally biased region" description="Polar residues" evidence="1">
    <location>
        <begin position="18"/>
        <end position="28"/>
    </location>
</feature>
<evidence type="ECO:0000256" key="1">
    <source>
        <dbReference type="SAM" id="MobiDB-lite"/>
    </source>
</evidence>
<comment type="caution">
    <text evidence="2">The sequence shown here is derived from an EMBL/GenBank/DDBJ whole genome shotgun (WGS) entry which is preliminary data.</text>
</comment>
<feature type="compositionally biased region" description="Basic and acidic residues" evidence="1">
    <location>
        <begin position="169"/>
        <end position="179"/>
    </location>
</feature>
<feature type="compositionally biased region" description="Basic and acidic residues" evidence="1">
    <location>
        <begin position="1"/>
        <end position="13"/>
    </location>
</feature>
<gene>
    <name evidence="2" type="ORF">LCGC14_0491220</name>
</gene>
<protein>
    <submittedName>
        <fullName evidence="2">Uncharacterized protein</fullName>
    </submittedName>
</protein>
<dbReference type="EMBL" id="LAZR01000553">
    <property type="protein sequence ID" value="KKN64509.1"/>
    <property type="molecule type" value="Genomic_DNA"/>
</dbReference>
<feature type="region of interest" description="Disordered" evidence="1">
    <location>
        <begin position="1"/>
        <end position="53"/>
    </location>
</feature>
<reference evidence="2" key="1">
    <citation type="journal article" date="2015" name="Nature">
        <title>Complex archaea that bridge the gap between prokaryotes and eukaryotes.</title>
        <authorList>
            <person name="Spang A."/>
            <person name="Saw J.H."/>
            <person name="Jorgensen S.L."/>
            <person name="Zaremba-Niedzwiedzka K."/>
            <person name="Martijn J."/>
            <person name="Lind A.E."/>
            <person name="van Eijk R."/>
            <person name="Schleper C."/>
            <person name="Guy L."/>
            <person name="Ettema T.J."/>
        </authorList>
    </citation>
    <scope>NUCLEOTIDE SEQUENCE</scope>
</reference>
<evidence type="ECO:0000313" key="2">
    <source>
        <dbReference type="EMBL" id="KKN64509.1"/>
    </source>
</evidence>
<name>A0A0F9SBT4_9ZZZZ</name>
<accession>A0A0F9SBT4</accession>
<dbReference type="AlphaFoldDB" id="A0A0F9SBT4"/>
<sequence>METKKSYERRNEDGEWVSESSGVENSASLVEPVIIAGDESGPSPDLTDDSGPSLPLITAVEGTTFSPARQEIFSDIFMERERQDEKWGPVPRQNHTFGRWLQILIEELGEASEANLNVVFSTETGNDVAHREADVDHELTQAAAVLVAWLEHRAGIREQQGPSKQHLAAIRDDQQRRSE</sequence>